<name>A0ABU6T982_9FABA</name>
<sequence length="105" mass="11623">MKKLESTASLSARRALNLRPRSRNSRNSFPTFLSPQILLVLDARIRSQLQQFCSRALAKWTPFVQNYNPSVFPLPLLTSLPLPSAPADDALHHLATASVPSTPSE</sequence>
<keyword evidence="3" id="KW-1185">Reference proteome</keyword>
<protein>
    <submittedName>
        <fullName evidence="2">Uncharacterized protein</fullName>
    </submittedName>
</protein>
<reference evidence="2 3" key="1">
    <citation type="journal article" date="2023" name="Plants (Basel)">
        <title>Bridging the Gap: Combining Genomics and Transcriptomics Approaches to Understand Stylosanthes scabra, an Orphan Legume from the Brazilian Caatinga.</title>
        <authorList>
            <person name="Ferreira-Neto J.R.C."/>
            <person name="da Silva M.D."/>
            <person name="Binneck E."/>
            <person name="de Melo N.F."/>
            <person name="da Silva R.H."/>
            <person name="de Melo A.L.T.M."/>
            <person name="Pandolfi V."/>
            <person name="Bustamante F.O."/>
            <person name="Brasileiro-Vidal A.C."/>
            <person name="Benko-Iseppon A.M."/>
        </authorList>
    </citation>
    <scope>NUCLEOTIDE SEQUENCE [LARGE SCALE GENOMIC DNA]</scope>
    <source>
        <tissue evidence="2">Leaves</tissue>
    </source>
</reference>
<dbReference type="EMBL" id="JASCZI010090703">
    <property type="protein sequence ID" value="MED6145272.1"/>
    <property type="molecule type" value="Genomic_DNA"/>
</dbReference>
<feature type="compositionally biased region" description="Low complexity" evidence="1">
    <location>
        <begin position="1"/>
        <end position="19"/>
    </location>
</feature>
<dbReference type="Proteomes" id="UP001341840">
    <property type="component" value="Unassembled WGS sequence"/>
</dbReference>
<evidence type="ECO:0000256" key="1">
    <source>
        <dbReference type="SAM" id="MobiDB-lite"/>
    </source>
</evidence>
<feature type="region of interest" description="Disordered" evidence="1">
    <location>
        <begin position="1"/>
        <end position="29"/>
    </location>
</feature>
<organism evidence="2 3">
    <name type="scientific">Stylosanthes scabra</name>
    <dbReference type="NCBI Taxonomy" id="79078"/>
    <lineage>
        <taxon>Eukaryota</taxon>
        <taxon>Viridiplantae</taxon>
        <taxon>Streptophyta</taxon>
        <taxon>Embryophyta</taxon>
        <taxon>Tracheophyta</taxon>
        <taxon>Spermatophyta</taxon>
        <taxon>Magnoliopsida</taxon>
        <taxon>eudicotyledons</taxon>
        <taxon>Gunneridae</taxon>
        <taxon>Pentapetalae</taxon>
        <taxon>rosids</taxon>
        <taxon>fabids</taxon>
        <taxon>Fabales</taxon>
        <taxon>Fabaceae</taxon>
        <taxon>Papilionoideae</taxon>
        <taxon>50 kb inversion clade</taxon>
        <taxon>dalbergioids sensu lato</taxon>
        <taxon>Dalbergieae</taxon>
        <taxon>Pterocarpus clade</taxon>
        <taxon>Stylosanthes</taxon>
    </lineage>
</organism>
<accession>A0ABU6T982</accession>
<comment type="caution">
    <text evidence="2">The sequence shown here is derived from an EMBL/GenBank/DDBJ whole genome shotgun (WGS) entry which is preliminary data.</text>
</comment>
<evidence type="ECO:0000313" key="3">
    <source>
        <dbReference type="Proteomes" id="UP001341840"/>
    </source>
</evidence>
<proteinExistence type="predicted"/>
<gene>
    <name evidence="2" type="ORF">PIB30_023512</name>
</gene>
<evidence type="ECO:0000313" key="2">
    <source>
        <dbReference type="EMBL" id="MED6145272.1"/>
    </source>
</evidence>